<protein>
    <submittedName>
        <fullName evidence="2">Uncharacterized protein</fullName>
    </submittedName>
</protein>
<dbReference type="AlphaFoldDB" id="A0A0E9WFI4"/>
<reference evidence="2" key="2">
    <citation type="journal article" date="2015" name="Fish Shellfish Immunol.">
        <title>Early steps in the European eel (Anguilla anguilla)-Vibrio vulnificus interaction in the gills: Role of the RtxA13 toxin.</title>
        <authorList>
            <person name="Callol A."/>
            <person name="Pajuelo D."/>
            <person name="Ebbesson L."/>
            <person name="Teles M."/>
            <person name="MacKenzie S."/>
            <person name="Amaro C."/>
        </authorList>
    </citation>
    <scope>NUCLEOTIDE SEQUENCE</scope>
</reference>
<accession>A0A0E9WFI4</accession>
<proteinExistence type="predicted"/>
<evidence type="ECO:0000313" key="2">
    <source>
        <dbReference type="EMBL" id="JAH89169.1"/>
    </source>
</evidence>
<dbReference type="EMBL" id="GBXM01019408">
    <property type="protein sequence ID" value="JAH89169.1"/>
    <property type="molecule type" value="Transcribed_RNA"/>
</dbReference>
<feature type="region of interest" description="Disordered" evidence="1">
    <location>
        <begin position="1"/>
        <end position="29"/>
    </location>
</feature>
<name>A0A0E9WFI4_ANGAN</name>
<organism evidence="2">
    <name type="scientific">Anguilla anguilla</name>
    <name type="common">European freshwater eel</name>
    <name type="synonym">Muraena anguilla</name>
    <dbReference type="NCBI Taxonomy" id="7936"/>
    <lineage>
        <taxon>Eukaryota</taxon>
        <taxon>Metazoa</taxon>
        <taxon>Chordata</taxon>
        <taxon>Craniata</taxon>
        <taxon>Vertebrata</taxon>
        <taxon>Euteleostomi</taxon>
        <taxon>Actinopterygii</taxon>
        <taxon>Neopterygii</taxon>
        <taxon>Teleostei</taxon>
        <taxon>Anguilliformes</taxon>
        <taxon>Anguillidae</taxon>
        <taxon>Anguilla</taxon>
    </lineage>
</organism>
<reference evidence="2" key="1">
    <citation type="submission" date="2014-11" db="EMBL/GenBank/DDBJ databases">
        <authorList>
            <person name="Amaro Gonzalez C."/>
        </authorList>
    </citation>
    <scope>NUCLEOTIDE SEQUENCE</scope>
</reference>
<evidence type="ECO:0000256" key="1">
    <source>
        <dbReference type="SAM" id="MobiDB-lite"/>
    </source>
</evidence>
<sequence length="74" mass="8397">MRKDSALHRTASALSESSGEGTFKNPGKTFSGTFHDNQCESLRARLAVNWQDKLFPNAKRFLRVHILNVHLLFP</sequence>